<feature type="domain" description="Tripartite ATP-independent periplasmic transporters DctQ component" evidence="10">
    <location>
        <begin position="38"/>
        <end position="169"/>
    </location>
</feature>
<evidence type="ECO:0000256" key="5">
    <source>
        <dbReference type="ARBA" id="ARBA00022692"/>
    </source>
</evidence>
<evidence type="ECO:0000256" key="8">
    <source>
        <dbReference type="ARBA" id="ARBA00038436"/>
    </source>
</evidence>
<dbReference type="PANTHER" id="PTHR35011:SF4">
    <property type="entry name" value="SLL1102 PROTEIN"/>
    <property type="match status" value="1"/>
</dbReference>
<keyword evidence="6 9" id="KW-1133">Transmembrane helix</keyword>
<keyword evidence="5 9" id="KW-0812">Transmembrane</keyword>
<feature type="transmembrane region" description="Helical" evidence="9">
    <location>
        <begin position="142"/>
        <end position="163"/>
    </location>
</feature>
<dbReference type="GO" id="GO:0022857">
    <property type="term" value="F:transmembrane transporter activity"/>
    <property type="evidence" value="ECO:0007669"/>
    <property type="project" value="UniProtKB-UniRule"/>
</dbReference>
<evidence type="ECO:0000256" key="9">
    <source>
        <dbReference type="RuleBase" id="RU369079"/>
    </source>
</evidence>
<proteinExistence type="inferred from homology"/>
<name>A0A1H5V5A6_9HYPH</name>
<dbReference type="InterPro" id="IPR055348">
    <property type="entry name" value="DctQ"/>
</dbReference>
<keyword evidence="12" id="KW-1185">Reference proteome</keyword>
<feature type="transmembrane region" description="Helical" evidence="9">
    <location>
        <begin position="63"/>
        <end position="80"/>
    </location>
</feature>
<comment type="subunit">
    <text evidence="9">The complex comprises the extracytoplasmic solute receptor protein and the two transmembrane proteins.</text>
</comment>
<evidence type="ECO:0000256" key="6">
    <source>
        <dbReference type="ARBA" id="ARBA00022989"/>
    </source>
</evidence>
<organism evidence="11 12">
    <name type="scientific">Bosea lathyri</name>
    <dbReference type="NCBI Taxonomy" id="1036778"/>
    <lineage>
        <taxon>Bacteria</taxon>
        <taxon>Pseudomonadati</taxon>
        <taxon>Pseudomonadota</taxon>
        <taxon>Alphaproteobacteria</taxon>
        <taxon>Hyphomicrobiales</taxon>
        <taxon>Boseaceae</taxon>
        <taxon>Bosea</taxon>
    </lineage>
</organism>
<keyword evidence="7 9" id="KW-0472">Membrane</keyword>
<evidence type="ECO:0000313" key="11">
    <source>
        <dbReference type="EMBL" id="SEF82376.1"/>
    </source>
</evidence>
<evidence type="ECO:0000256" key="1">
    <source>
        <dbReference type="ARBA" id="ARBA00004429"/>
    </source>
</evidence>
<dbReference type="PANTHER" id="PTHR35011">
    <property type="entry name" value="2,3-DIKETO-L-GULONATE TRAP TRANSPORTER SMALL PERMEASE PROTEIN YIAM"/>
    <property type="match status" value="1"/>
</dbReference>
<dbReference type="EMBL" id="FNUY01000002">
    <property type="protein sequence ID" value="SEF82376.1"/>
    <property type="molecule type" value="Genomic_DNA"/>
</dbReference>
<dbReference type="Proteomes" id="UP000236743">
    <property type="component" value="Unassembled WGS sequence"/>
</dbReference>
<reference evidence="11 12" key="1">
    <citation type="submission" date="2016-10" db="EMBL/GenBank/DDBJ databases">
        <authorList>
            <person name="de Groot N.N."/>
        </authorList>
    </citation>
    <scope>NUCLEOTIDE SEQUENCE [LARGE SCALE GENOMIC DNA]</scope>
    <source>
        <strain evidence="11 12">DSM 26656</strain>
    </source>
</reference>
<keyword evidence="2 9" id="KW-0813">Transport</keyword>
<comment type="similarity">
    <text evidence="8 9">Belongs to the TRAP transporter small permease family.</text>
</comment>
<dbReference type="GO" id="GO:0005886">
    <property type="term" value="C:plasma membrane"/>
    <property type="evidence" value="ECO:0007669"/>
    <property type="project" value="UniProtKB-SubCell"/>
</dbReference>
<evidence type="ECO:0000313" key="12">
    <source>
        <dbReference type="Proteomes" id="UP000236743"/>
    </source>
</evidence>
<keyword evidence="4 9" id="KW-0997">Cell inner membrane</keyword>
<dbReference type="InterPro" id="IPR007387">
    <property type="entry name" value="TRAP_DctQ"/>
</dbReference>
<sequence length="207" mass="23021">MHGNVEHDVQGLLKISRVIDAINGQIGKKVAWLILLAVIVATVNAIIRKLFNVSSNAWLELQWMLFGAVFLMCASWTLQVKEHIRIDIVNSMLPKSVQRWIDLIGHTLFLMPFCLLMIYHSWPFFTRSYAINEQSLSAGGLAQWPAKGLVVIGFVMLAFQGVSEIIKQIAIMRGDLEDAEALRGHAAAAEAEAQRLLDQAKEQGLAS</sequence>
<gene>
    <name evidence="11" type="ORF">SAMN04488115_102160</name>
</gene>
<evidence type="ECO:0000256" key="3">
    <source>
        <dbReference type="ARBA" id="ARBA00022475"/>
    </source>
</evidence>
<protein>
    <recommendedName>
        <fullName evidence="9">TRAP transporter small permease protein</fullName>
    </recommendedName>
</protein>
<evidence type="ECO:0000256" key="7">
    <source>
        <dbReference type="ARBA" id="ARBA00023136"/>
    </source>
</evidence>
<evidence type="ECO:0000256" key="4">
    <source>
        <dbReference type="ARBA" id="ARBA00022519"/>
    </source>
</evidence>
<dbReference type="AlphaFoldDB" id="A0A1H5V5A6"/>
<comment type="subcellular location">
    <subcellularLocation>
        <location evidence="1 9">Cell inner membrane</location>
        <topology evidence="1 9">Multi-pass membrane protein</topology>
    </subcellularLocation>
</comment>
<accession>A0A1H5V5A6</accession>
<comment type="function">
    <text evidence="9">Part of the tripartite ATP-independent periplasmic (TRAP) transport system.</text>
</comment>
<feature type="transmembrane region" description="Helical" evidence="9">
    <location>
        <begin position="100"/>
        <end position="122"/>
    </location>
</feature>
<evidence type="ECO:0000256" key="2">
    <source>
        <dbReference type="ARBA" id="ARBA00022448"/>
    </source>
</evidence>
<evidence type="ECO:0000259" key="10">
    <source>
        <dbReference type="Pfam" id="PF04290"/>
    </source>
</evidence>
<keyword evidence="3" id="KW-1003">Cell membrane</keyword>
<feature type="transmembrane region" description="Helical" evidence="9">
    <location>
        <begin position="30"/>
        <end position="51"/>
    </location>
</feature>
<dbReference type="Pfam" id="PF04290">
    <property type="entry name" value="DctQ"/>
    <property type="match status" value="1"/>
</dbReference>